<dbReference type="Proteomes" id="UP000237655">
    <property type="component" value="Chromosome"/>
</dbReference>
<proteinExistence type="predicted"/>
<evidence type="ECO:0000313" key="1">
    <source>
        <dbReference type="EMBL" id="AVO36553.1"/>
    </source>
</evidence>
<dbReference type="PIRSF" id="PIRSF012608">
    <property type="entry name" value="UCP012608"/>
    <property type="match status" value="1"/>
</dbReference>
<gene>
    <name evidence="1" type="ORF">C6Y53_01780</name>
</gene>
<accession>A0A2S0MLJ2</accession>
<name>A0A2S0MLJ2_9RHOB</name>
<reference evidence="2" key="1">
    <citation type="submission" date="2018-03" db="EMBL/GenBank/DDBJ databases">
        <title>Genomic analysis of the strain SH-1 isolated from shrimp intestine.</title>
        <authorList>
            <person name="Kim Y.-S."/>
            <person name="Kim S.-E."/>
            <person name="Kim K.-H."/>
        </authorList>
    </citation>
    <scope>NUCLEOTIDE SEQUENCE [LARGE SCALE GENOMIC DNA]</scope>
    <source>
        <strain evidence="2">SH-1</strain>
    </source>
</reference>
<organism evidence="1 2">
    <name type="scientific">Pukyongiella litopenaei</name>
    <dbReference type="NCBI Taxonomy" id="2605946"/>
    <lineage>
        <taxon>Bacteria</taxon>
        <taxon>Pseudomonadati</taxon>
        <taxon>Pseudomonadota</taxon>
        <taxon>Alphaproteobacteria</taxon>
        <taxon>Rhodobacterales</taxon>
        <taxon>Paracoccaceae</taxon>
        <taxon>Pukyongiella</taxon>
    </lineage>
</organism>
<dbReference type="AlphaFoldDB" id="A0A2S0MLJ2"/>
<dbReference type="Pfam" id="PF10094">
    <property type="entry name" value="DUF2332"/>
    <property type="match status" value="1"/>
</dbReference>
<sequence length="353" mass="38410">MPQDRLISAFDRQARACAVLGSPFMARLMTLLAEHWPETGPLNETCADWPGDPGPSGASLPLRIAGGLHALVLQGRDPELTAAYPPHDPEEDALVSAILGALDRHRDFLIDWITSPPQTNETGRSAVLIPTAHLLARRFGLPLTVSELGASGGLNLNFDRFALTAGTRTLGPADPVITLSPDWTGEAPAPAQPVIADRRGVDLRPLDPRNPRDALRLLAYLWPDQPARIARTRAVIAAHDAPVDAGDAIGWLDRRLRAAGSGTCHLVYTTIAWQYFPADARARGQAMIEATGARADDRRPLAWFAMESDGTDDGAALTLRLWPGNERLDLGRAGYHGEWVRWEHREERRDGTG</sequence>
<protein>
    <submittedName>
        <fullName evidence="1">DUF2332 family protein</fullName>
    </submittedName>
</protein>
<dbReference type="RefSeq" id="WP_106470868.1">
    <property type="nucleotide sequence ID" value="NZ_CP027665.1"/>
</dbReference>
<dbReference type="InterPro" id="IPR011200">
    <property type="entry name" value="UCP012608"/>
</dbReference>
<keyword evidence="2" id="KW-1185">Reference proteome</keyword>
<dbReference type="KEGG" id="thas:C6Y53_01780"/>
<dbReference type="EMBL" id="CP027665">
    <property type="protein sequence ID" value="AVO36553.1"/>
    <property type="molecule type" value="Genomic_DNA"/>
</dbReference>
<evidence type="ECO:0000313" key="2">
    <source>
        <dbReference type="Proteomes" id="UP000237655"/>
    </source>
</evidence>